<keyword evidence="4" id="KW-0732">Signal</keyword>
<name>A0A4S2KCP4_9HYME</name>
<evidence type="ECO:0000313" key="5">
    <source>
        <dbReference type="EMBL" id="TGZ46556.1"/>
    </source>
</evidence>
<dbReference type="CDD" id="cd09120">
    <property type="entry name" value="PLDc_DNaseII_1"/>
    <property type="match status" value="1"/>
</dbReference>
<evidence type="ECO:0000256" key="3">
    <source>
        <dbReference type="SAM" id="MobiDB-lite"/>
    </source>
</evidence>
<comment type="similarity">
    <text evidence="1">Belongs to the DNase II family.</text>
</comment>
<dbReference type="Proteomes" id="UP000310200">
    <property type="component" value="Unassembled WGS sequence"/>
</dbReference>
<dbReference type="PANTHER" id="PTHR10858">
    <property type="entry name" value="DEOXYRIBONUCLEASE II"/>
    <property type="match status" value="1"/>
</dbReference>
<dbReference type="CDD" id="cd09121">
    <property type="entry name" value="PLDc_DNaseII_2"/>
    <property type="match status" value="1"/>
</dbReference>
<keyword evidence="6" id="KW-1185">Reference proteome</keyword>
<dbReference type="GO" id="GO:0004531">
    <property type="term" value="F:deoxyribonuclease II activity"/>
    <property type="evidence" value="ECO:0007669"/>
    <property type="project" value="InterPro"/>
</dbReference>
<dbReference type="PANTHER" id="PTHR10858:SF23">
    <property type="entry name" value="DEOXYRIBONUCLEASE II"/>
    <property type="match status" value="1"/>
</dbReference>
<evidence type="ECO:0000256" key="1">
    <source>
        <dbReference type="ARBA" id="ARBA00007527"/>
    </source>
</evidence>
<dbReference type="InterPro" id="IPR004947">
    <property type="entry name" value="DNase_II"/>
</dbReference>
<feature type="region of interest" description="Disordered" evidence="3">
    <location>
        <begin position="139"/>
        <end position="167"/>
    </location>
</feature>
<evidence type="ECO:0000256" key="2">
    <source>
        <dbReference type="ARBA" id="ARBA00022801"/>
    </source>
</evidence>
<comment type="caution">
    <text evidence="5">The sequence shown here is derived from an EMBL/GenBank/DDBJ whole genome shotgun (WGS) entry which is preliminary data.</text>
</comment>
<evidence type="ECO:0000256" key="4">
    <source>
        <dbReference type="SAM" id="SignalP"/>
    </source>
</evidence>
<accession>A0A4S2KCP4</accession>
<dbReference type="Pfam" id="PF03265">
    <property type="entry name" value="DNase_II"/>
    <property type="match status" value="1"/>
</dbReference>
<organism evidence="5 6">
    <name type="scientific">Temnothorax longispinosus</name>
    <dbReference type="NCBI Taxonomy" id="300112"/>
    <lineage>
        <taxon>Eukaryota</taxon>
        <taxon>Metazoa</taxon>
        <taxon>Ecdysozoa</taxon>
        <taxon>Arthropoda</taxon>
        <taxon>Hexapoda</taxon>
        <taxon>Insecta</taxon>
        <taxon>Pterygota</taxon>
        <taxon>Neoptera</taxon>
        <taxon>Endopterygota</taxon>
        <taxon>Hymenoptera</taxon>
        <taxon>Apocrita</taxon>
        <taxon>Aculeata</taxon>
        <taxon>Formicoidea</taxon>
        <taxon>Formicidae</taxon>
        <taxon>Myrmicinae</taxon>
        <taxon>Temnothorax</taxon>
    </lineage>
</organism>
<dbReference type="EMBL" id="QBLH01002850">
    <property type="protein sequence ID" value="TGZ46556.1"/>
    <property type="molecule type" value="Genomic_DNA"/>
</dbReference>
<dbReference type="AlphaFoldDB" id="A0A4S2KCP4"/>
<proteinExistence type="inferred from homology"/>
<reference evidence="5 6" key="1">
    <citation type="journal article" date="2019" name="Philos. Trans. R. Soc. Lond., B, Biol. Sci.">
        <title>Ant behaviour and brain gene expression of defending hosts depend on the ecological success of the intruding social parasite.</title>
        <authorList>
            <person name="Kaur R."/>
            <person name="Stoldt M."/>
            <person name="Jongepier E."/>
            <person name="Feldmeyer B."/>
            <person name="Menzel F."/>
            <person name="Bornberg-Bauer E."/>
            <person name="Foitzik S."/>
        </authorList>
    </citation>
    <scope>NUCLEOTIDE SEQUENCE [LARGE SCALE GENOMIC DNA]</scope>
    <source>
        <tissue evidence="5">Whole body</tissue>
    </source>
</reference>
<dbReference type="GO" id="GO:0006309">
    <property type="term" value="P:apoptotic DNA fragmentation"/>
    <property type="evidence" value="ECO:0007669"/>
    <property type="project" value="TreeGrafter"/>
</dbReference>
<sequence length="371" mass="41804">MFSLLFLSILLFVCDAANQCKDENNRVVDWYVLYKLPKVSESSNPVVRRGLAYLYITSNTVDKGWQLSTRKISANNSIPGNTLAPLYDDSVASKAFWILYNDDPPNRPINGKNGHTKGVVMANKKQGFWLIHSVPNYPPVPNSGNDTRRYSQRQNVTENSTPGNRSEYDYPTSGMHYGQSFLCISVDGDQFDSIGQQLMYNQITVYRRSIPVKFAAAFPVLTDAANQKRIRKAPFTSKTLLKSSDGVQFVSFAKSDKWQKDLYDEFVAPTLKTDLFAETWLNGRGRLPSDCAQVKVYNIMSIHLKPVDIDFKSSHDHSKWAVAVEGKANRTWVCIGDINRADTQYVRGGGTVCFDNRKCAVDPDDMILNSF</sequence>
<protein>
    <submittedName>
        <fullName evidence="5">Plancitoxin-1</fullName>
    </submittedName>
</protein>
<dbReference type="STRING" id="300112.A0A4S2KCP4"/>
<feature type="signal peptide" evidence="4">
    <location>
        <begin position="1"/>
        <end position="16"/>
    </location>
</feature>
<keyword evidence="2" id="KW-0378">Hydrolase</keyword>
<gene>
    <name evidence="5" type="ORF">DBV15_07361</name>
</gene>
<feature type="compositionally biased region" description="Polar residues" evidence="3">
    <location>
        <begin position="152"/>
        <end position="164"/>
    </location>
</feature>
<feature type="chain" id="PRO_5020475588" evidence="4">
    <location>
        <begin position="17"/>
        <end position="371"/>
    </location>
</feature>
<evidence type="ECO:0000313" key="6">
    <source>
        <dbReference type="Proteomes" id="UP000310200"/>
    </source>
</evidence>